<comment type="caution">
    <text evidence="3">The sequence shown here is derived from an EMBL/GenBank/DDBJ whole genome shotgun (WGS) entry which is preliminary data.</text>
</comment>
<organism evidence="3 4">
    <name type="scientific">Pedobacter puniceum</name>
    <dbReference type="NCBI Taxonomy" id="2666136"/>
    <lineage>
        <taxon>Bacteria</taxon>
        <taxon>Pseudomonadati</taxon>
        <taxon>Bacteroidota</taxon>
        <taxon>Sphingobacteriia</taxon>
        <taxon>Sphingobacteriales</taxon>
        <taxon>Sphingobacteriaceae</taxon>
        <taxon>Pedobacter</taxon>
    </lineage>
</organism>
<feature type="chain" id="PRO_5029517535" evidence="1">
    <location>
        <begin position="27"/>
        <end position="562"/>
    </location>
</feature>
<reference evidence="3 4" key="1">
    <citation type="submission" date="2019-11" db="EMBL/GenBank/DDBJ databases">
        <authorList>
            <person name="Cheng Q."/>
            <person name="Yang Z."/>
        </authorList>
    </citation>
    <scope>NUCLEOTIDE SEQUENCE [LARGE SCALE GENOMIC DNA]</scope>
    <source>
        <strain evidence="3 4">HX-22-1</strain>
    </source>
</reference>
<dbReference type="Proteomes" id="UP000462931">
    <property type="component" value="Unassembled WGS sequence"/>
</dbReference>
<evidence type="ECO:0000256" key="1">
    <source>
        <dbReference type="SAM" id="SignalP"/>
    </source>
</evidence>
<feature type="domain" description="Secretion system C-terminal sorting" evidence="2">
    <location>
        <begin position="484"/>
        <end position="561"/>
    </location>
</feature>
<proteinExistence type="predicted"/>
<accession>A0A7K0FSU6</accession>
<name>A0A7K0FSU6_9SPHI</name>
<dbReference type="NCBIfam" id="TIGR04183">
    <property type="entry name" value="Por_Secre_tail"/>
    <property type="match status" value="1"/>
</dbReference>
<sequence>MKKTLLSFGRLVLLSSLTILPFISQAQVDGEFRTRSTYNASYTSTSGWQIFNAATGWTNTSSVPGTGSIVTIRDGVAMTSNFGSSPTPPGVLGSILNIGEGNAAVITSSIDGAGSVTGLTIVNAGRLSSKPNPSTTVHSGLVFAGSTPTSAAAAVITSYTITGTAINFGGSGYTNATTVTFAAPSAISGQQTSTSPLITATGEPIISGGVITGINITNPGSGYTNFPAITITDTGGGTGASFSAQLGVQEVFITAAGSGYATAPEVIAGSSFMVGGGSNRFLLVENQLNFRAGAKSITNNSVGTNQTLFIGGNLTAVTPISFRTVNATFTGNTNVTFNKTGTSTATGNFTFNNLTLSANTTVNVVGSFTVLGTTNLNGTGVLPVDLISFDAKKELNKININWLTASEVNNDRFEILKSNNGKDFTLLATVKAKGASSYTVVDNFPFNGSNYYKLLQYDLNGKVNEKGIRAINFDLGNQKDVSTIFPNPIASSGSATIKFKTNLKPKKLSLISSQGKVVYTELLNQENESSKELKLKDQIIPGVYFLNIEGAISKEVLKVIVQ</sequence>
<dbReference type="EMBL" id="WKJI01000007">
    <property type="protein sequence ID" value="MRX48711.1"/>
    <property type="molecule type" value="Genomic_DNA"/>
</dbReference>
<dbReference type="InterPro" id="IPR026444">
    <property type="entry name" value="Secre_tail"/>
</dbReference>
<dbReference type="RefSeq" id="WP_154288774.1">
    <property type="nucleotide sequence ID" value="NZ_WKJI01000007.1"/>
</dbReference>
<gene>
    <name evidence="3" type="ORF">GJJ64_16065</name>
</gene>
<evidence type="ECO:0000313" key="4">
    <source>
        <dbReference type="Proteomes" id="UP000462931"/>
    </source>
</evidence>
<dbReference type="Pfam" id="PF18962">
    <property type="entry name" value="Por_Secre_tail"/>
    <property type="match status" value="1"/>
</dbReference>
<evidence type="ECO:0000259" key="2">
    <source>
        <dbReference type="Pfam" id="PF18962"/>
    </source>
</evidence>
<keyword evidence="4" id="KW-1185">Reference proteome</keyword>
<protein>
    <submittedName>
        <fullName evidence="3">T9SS type A sorting domain-containing protein</fullName>
    </submittedName>
</protein>
<feature type="signal peptide" evidence="1">
    <location>
        <begin position="1"/>
        <end position="26"/>
    </location>
</feature>
<evidence type="ECO:0000313" key="3">
    <source>
        <dbReference type="EMBL" id="MRX48711.1"/>
    </source>
</evidence>
<keyword evidence="1" id="KW-0732">Signal</keyword>
<dbReference type="AlphaFoldDB" id="A0A7K0FSU6"/>